<dbReference type="GO" id="GO:0032993">
    <property type="term" value="C:protein-DNA complex"/>
    <property type="evidence" value="ECO:0007669"/>
    <property type="project" value="TreeGrafter"/>
</dbReference>
<dbReference type="InterPro" id="IPR039420">
    <property type="entry name" value="WalR-like"/>
</dbReference>
<evidence type="ECO:0000256" key="3">
    <source>
        <dbReference type="ARBA" id="ARBA00023012"/>
    </source>
</evidence>
<reference evidence="12" key="1">
    <citation type="submission" date="2016-10" db="EMBL/GenBank/DDBJ databases">
        <authorList>
            <person name="Varghese N."/>
            <person name="Submissions S."/>
        </authorList>
    </citation>
    <scope>NUCLEOTIDE SEQUENCE [LARGE SCALE GENOMIC DNA]</scope>
    <source>
        <strain evidence="12">CGMCC 1.10369</strain>
    </source>
</reference>
<keyword evidence="3" id="KW-0902">Two-component regulatory system</keyword>
<dbReference type="PANTHER" id="PTHR48111">
    <property type="entry name" value="REGULATOR OF RPOS"/>
    <property type="match status" value="1"/>
</dbReference>
<organism evidence="11 12">
    <name type="scientific">Alkalicoccus daliensis</name>
    <dbReference type="NCBI Taxonomy" id="745820"/>
    <lineage>
        <taxon>Bacteria</taxon>
        <taxon>Bacillati</taxon>
        <taxon>Bacillota</taxon>
        <taxon>Bacilli</taxon>
        <taxon>Bacillales</taxon>
        <taxon>Bacillaceae</taxon>
        <taxon>Alkalicoccus</taxon>
    </lineage>
</organism>
<dbReference type="Pfam" id="PF00072">
    <property type="entry name" value="Response_reg"/>
    <property type="match status" value="1"/>
</dbReference>
<evidence type="ECO:0000313" key="11">
    <source>
        <dbReference type="EMBL" id="SDO17071.1"/>
    </source>
</evidence>
<dbReference type="Gene3D" id="1.10.10.10">
    <property type="entry name" value="Winged helix-like DNA-binding domain superfamily/Winged helix DNA-binding domain"/>
    <property type="match status" value="1"/>
</dbReference>
<comment type="subcellular location">
    <subcellularLocation>
        <location evidence="1">Cytoplasm</location>
    </subcellularLocation>
</comment>
<dbReference type="GO" id="GO:0000156">
    <property type="term" value="F:phosphorelay response regulator activity"/>
    <property type="evidence" value="ECO:0007669"/>
    <property type="project" value="TreeGrafter"/>
</dbReference>
<dbReference type="SUPFAM" id="SSF46894">
    <property type="entry name" value="C-terminal effector domain of the bipartite response regulators"/>
    <property type="match status" value="1"/>
</dbReference>
<dbReference type="Proteomes" id="UP000198778">
    <property type="component" value="Unassembled WGS sequence"/>
</dbReference>
<evidence type="ECO:0000259" key="9">
    <source>
        <dbReference type="PROSITE" id="PS50110"/>
    </source>
</evidence>
<dbReference type="PROSITE" id="PS51755">
    <property type="entry name" value="OMPR_PHOB"/>
    <property type="match status" value="1"/>
</dbReference>
<dbReference type="CDD" id="cd17574">
    <property type="entry name" value="REC_OmpR"/>
    <property type="match status" value="1"/>
</dbReference>
<evidence type="ECO:0000256" key="7">
    <source>
        <dbReference type="PROSITE-ProRule" id="PRU00169"/>
    </source>
</evidence>
<dbReference type="AlphaFoldDB" id="A0A1H0HDZ8"/>
<dbReference type="Gene3D" id="6.10.250.690">
    <property type="match status" value="1"/>
</dbReference>
<dbReference type="FunFam" id="3.40.50.2300:FF:000001">
    <property type="entry name" value="DNA-binding response regulator PhoB"/>
    <property type="match status" value="1"/>
</dbReference>
<dbReference type="FunFam" id="1.10.10.10:FF:000018">
    <property type="entry name" value="DNA-binding response regulator ResD"/>
    <property type="match status" value="1"/>
</dbReference>
<dbReference type="CDD" id="cd00383">
    <property type="entry name" value="trans_reg_C"/>
    <property type="match status" value="1"/>
</dbReference>
<sequence>MKLPVKILIIEDDPNISDLISMYVKKMNFEPLIAVDGGAGLEMYYDMSPHCIILDLMLPEIDGWEVCRMIRLDDRHIPILMLTGKGESYDIVKGLEIGADDYMVKPFDPNELSARIKAMLRRAGITDNQQEELVFSNMEINKRDFRLRVNGTNVETAPREMELLYYFAVHRNQVLSRRQLLDNVWGFEFEGDPRTIDVHIKRVRDKLHRHQASWSITTIRGIGYRFEEIHHDKN</sequence>
<evidence type="ECO:0000256" key="6">
    <source>
        <dbReference type="ARBA" id="ARBA00023163"/>
    </source>
</evidence>
<dbReference type="STRING" id="745820.SAMN04488053_10857"/>
<name>A0A1H0HDZ8_9BACI</name>
<evidence type="ECO:0000256" key="8">
    <source>
        <dbReference type="PROSITE-ProRule" id="PRU01091"/>
    </source>
</evidence>
<evidence type="ECO:0000256" key="2">
    <source>
        <dbReference type="ARBA" id="ARBA00022553"/>
    </source>
</evidence>
<dbReference type="InterPro" id="IPR001867">
    <property type="entry name" value="OmpR/PhoB-type_DNA-bd"/>
</dbReference>
<evidence type="ECO:0000256" key="4">
    <source>
        <dbReference type="ARBA" id="ARBA00023015"/>
    </source>
</evidence>
<dbReference type="InterPro" id="IPR016032">
    <property type="entry name" value="Sig_transdc_resp-reg_C-effctor"/>
</dbReference>
<accession>A0A1H0HDZ8</accession>
<dbReference type="OrthoDB" id="9790442at2"/>
<dbReference type="PROSITE" id="PS50110">
    <property type="entry name" value="RESPONSE_REGULATORY"/>
    <property type="match status" value="1"/>
</dbReference>
<dbReference type="Gene3D" id="3.40.50.2300">
    <property type="match status" value="1"/>
</dbReference>
<gene>
    <name evidence="11" type="ORF">SAMN04488053_10857</name>
</gene>
<dbReference type="GO" id="GO:0006355">
    <property type="term" value="P:regulation of DNA-templated transcription"/>
    <property type="evidence" value="ECO:0007669"/>
    <property type="project" value="InterPro"/>
</dbReference>
<keyword evidence="2 7" id="KW-0597">Phosphoprotein</keyword>
<dbReference type="RefSeq" id="WP_090843285.1">
    <property type="nucleotide sequence ID" value="NZ_FNIL01000008.1"/>
</dbReference>
<dbReference type="EMBL" id="FNIL01000008">
    <property type="protein sequence ID" value="SDO17071.1"/>
    <property type="molecule type" value="Genomic_DNA"/>
</dbReference>
<proteinExistence type="predicted"/>
<dbReference type="GO" id="GO:0000976">
    <property type="term" value="F:transcription cis-regulatory region binding"/>
    <property type="evidence" value="ECO:0007669"/>
    <property type="project" value="TreeGrafter"/>
</dbReference>
<evidence type="ECO:0000313" key="12">
    <source>
        <dbReference type="Proteomes" id="UP000198778"/>
    </source>
</evidence>
<dbReference type="InterPro" id="IPR011006">
    <property type="entry name" value="CheY-like_superfamily"/>
</dbReference>
<keyword evidence="6" id="KW-0804">Transcription</keyword>
<dbReference type="PANTHER" id="PTHR48111:SF40">
    <property type="entry name" value="PHOSPHATE REGULON TRANSCRIPTIONAL REGULATORY PROTEIN PHOB"/>
    <property type="match status" value="1"/>
</dbReference>
<dbReference type="InterPro" id="IPR001789">
    <property type="entry name" value="Sig_transdc_resp-reg_receiver"/>
</dbReference>
<dbReference type="InterPro" id="IPR036388">
    <property type="entry name" value="WH-like_DNA-bd_sf"/>
</dbReference>
<protein>
    <submittedName>
        <fullName evidence="11">DNA-binding response regulator, OmpR family, contains REC and winged-helix (WHTH) domain</fullName>
    </submittedName>
</protein>
<evidence type="ECO:0000256" key="1">
    <source>
        <dbReference type="ARBA" id="ARBA00004496"/>
    </source>
</evidence>
<evidence type="ECO:0000259" key="10">
    <source>
        <dbReference type="PROSITE" id="PS51755"/>
    </source>
</evidence>
<keyword evidence="12" id="KW-1185">Reference proteome</keyword>
<feature type="modified residue" description="4-aspartylphosphate" evidence="7">
    <location>
        <position position="55"/>
    </location>
</feature>
<dbReference type="GO" id="GO:0005829">
    <property type="term" value="C:cytosol"/>
    <property type="evidence" value="ECO:0007669"/>
    <property type="project" value="TreeGrafter"/>
</dbReference>
<feature type="domain" description="Response regulatory" evidence="9">
    <location>
        <begin position="6"/>
        <end position="120"/>
    </location>
</feature>
<keyword evidence="5 8" id="KW-0238">DNA-binding</keyword>
<feature type="DNA-binding region" description="OmpR/PhoB-type" evidence="8">
    <location>
        <begin position="130"/>
        <end position="228"/>
    </location>
</feature>
<dbReference type="SUPFAM" id="SSF52172">
    <property type="entry name" value="CheY-like"/>
    <property type="match status" value="1"/>
</dbReference>
<dbReference type="SMART" id="SM00448">
    <property type="entry name" value="REC"/>
    <property type="match status" value="1"/>
</dbReference>
<evidence type="ECO:0000256" key="5">
    <source>
        <dbReference type="ARBA" id="ARBA00023125"/>
    </source>
</evidence>
<feature type="domain" description="OmpR/PhoB-type" evidence="10">
    <location>
        <begin position="130"/>
        <end position="228"/>
    </location>
</feature>
<keyword evidence="4" id="KW-0805">Transcription regulation</keyword>
<dbReference type="Pfam" id="PF00486">
    <property type="entry name" value="Trans_reg_C"/>
    <property type="match status" value="1"/>
</dbReference>
<dbReference type="SMART" id="SM00862">
    <property type="entry name" value="Trans_reg_C"/>
    <property type="match status" value="1"/>
</dbReference>